<reference evidence="1" key="1">
    <citation type="submission" date="2019-07" db="EMBL/GenBank/DDBJ databases">
        <title>Genomic Encyclopedia of Type Strains, Phase IV (KMG-IV): sequencing the most valuable type-strain genomes for metagenomic binning, comparative biology and taxonomic classification.</title>
        <authorList>
            <person name="Goeker M."/>
        </authorList>
    </citation>
    <scope>NUCLEOTIDE SEQUENCE</scope>
    <source>
        <strain evidence="1">DSM 44596</strain>
    </source>
</reference>
<protein>
    <submittedName>
        <fullName evidence="1">Uncharacterized protein</fullName>
    </submittedName>
</protein>
<dbReference type="AlphaFoldDB" id="A0A652YXH5"/>
<dbReference type="EMBL" id="VNIQ01000001">
    <property type="protein sequence ID" value="TYQ08190.1"/>
    <property type="molecule type" value="Genomic_DNA"/>
</dbReference>
<sequence>MTNAEKRAKRADDRGRRVGTSVRDYERICVSGPDRLAQTLIARHNRRMENITQLPDQYRARSIELLAPLGMLDAAHRKLNLTLDRIPSAYYGTWPRDLAWGVDSCVAASRLLLAGQLVAAATIARQQLERWTAIMAPVVDVHNRADEGIQDFIARAWTAYAERGDGSMPDPGKMAESLDEVDSLDDGFAINAQEPDDDHEHVFLSNGEEVCPAITYGILSEIMHARLCEGGLWWEAAELLDRFNVPDVAHSAVSVIADALSLSLIQIRYMTAAALFREGLHSDALGLIDRRIWLDRYSPPTMDDEDLPPEASSYPLAQCCRRFKL</sequence>
<evidence type="ECO:0000313" key="1">
    <source>
        <dbReference type="EMBL" id="TYQ08190.1"/>
    </source>
</evidence>
<name>A0A652YXH5_NOCGL</name>
<gene>
    <name evidence="1" type="ORF">FNL38_101561</name>
</gene>
<organism evidence="1">
    <name type="scientific">Nocardia globerula</name>
    <dbReference type="NCBI Taxonomy" id="1818"/>
    <lineage>
        <taxon>Bacteria</taxon>
        <taxon>Bacillati</taxon>
        <taxon>Actinomycetota</taxon>
        <taxon>Actinomycetes</taxon>
        <taxon>Mycobacteriales</taxon>
        <taxon>Nocardiaceae</taxon>
        <taxon>Nocardia</taxon>
    </lineage>
</organism>
<comment type="caution">
    <text evidence="1">The sequence shown here is derived from an EMBL/GenBank/DDBJ whole genome shotgun (WGS) entry which is preliminary data.</text>
</comment>
<proteinExistence type="predicted"/>
<accession>A0A652YXH5</accession>